<dbReference type="Proteomes" id="UP001596997">
    <property type="component" value="Unassembled WGS sequence"/>
</dbReference>
<feature type="domain" description="VOC" evidence="1">
    <location>
        <begin position="2"/>
        <end position="114"/>
    </location>
</feature>
<gene>
    <name evidence="2" type="ORF">ACFQ1O_13535</name>
</gene>
<evidence type="ECO:0000259" key="1">
    <source>
        <dbReference type="PROSITE" id="PS51819"/>
    </source>
</evidence>
<dbReference type="InterPro" id="IPR037523">
    <property type="entry name" value="VOC_core"/>
</dbReference>
<reference evidence="3" key="1">
    <citation type="journal article" date="2019" name="Int. J. Syst. Evol. Microbiol.">
        <title>The Global Catalogue of Microorganisms (GCM) 10K type strain sequencing project: providing services to taxonomists for standard genome sequencing and annotation.</title>
        <authorList>
            <consortium name="The Broad Institute Genomics Platform"/>
            <consortium name="The Broad Institute Genome Sequencing Center for Infectious Disease"/>
            <person name="Wu L."/>
            <person name="Ma J."/>
        </authorList>
    </citation>
    <scope>NUCLEOTIDE SEQUENCE [LARGE SCALE GENOMIC DNA]</scope>
    <source>
        <strain evidence="3">CCUG 62114</strain>
    </source>
</reference>
<dbReference type="SUPFAM" id="SSF54593">
    <property type="entry name" value="Glyoxalase/Bleomycin resistance protein/Dihydroxybiphenyl dioxygenase"/>
    <property type="match status" value="1"/>
</dbReference>
<keyword evidence="3" id="KW-1185">Reference proteome</keyword>
<organism evidence="2 3">
    <name type="scientific">Pseudofulvibacter geojedonensis</name>
    <dbReference type="NCBI Taxonomy" id="1123758"/>
    <lineage>
        <taxon>Bacteria</taxon>
        <taxon>Pseudomonadati</taxon>
        <taxon>Bacteroidota</taxon>
        <taxon>Flavobacteriia</taxon>
        <taxon>Flavobacteriales</taxon>
        <taxon>Flavobacteriaceae</taxon>
        <taxon>Pseudofulvibacter</taxon>
    </lineage>
</organism>
<dbReference type="Gene3D" id="3.10.180.10">
    <property type="entry name" value="2,3-Dihydroxybiphenyl 1,2-Dioxygenase, domain 1"/>
    <property type="match status" value="1"/>
</dbReference>
<evidence type="ECO:0000313" key="3">
    <source>
        <dbReference type="Proteomes" id="UP001596997"/>
    </source>
</evidence>
<accession>A0ABW3I5I8</accession>
<name>A0ABW3I5I8_9FLAO</name>
<sequence length="224" mass="26098">MKIKKLELYTQKLIEQKKFYSSTLGLKKIEESDKSASYQIGNTIVKFTYQKDATPYHYAINIPANQIEQALSWLKNRVTVLEHNSNEIQYFDFWDAYAIYFYDPDYNVVELIARKTLDSYSNNVFSEESLLSISEIGLPTNNIKKVYNALSEASDIPIYSGNFERFLSVGNEEGLFIIIDNKKKKEWFPTSDKTYASDFKMNFTEKGKKYGLNYINERLILSAH</sequence>
<proteinExistence type="predicted"/>
<protein>
    <submittedName>
        <fullName evidence="2">VOC family protein</fullName>
    </submittedName>
</protein>
<evidence type="ECO:0000313" key="2">
    <source>
        <dbReference type="EMBL" id="MFD0965033.1"/>
    </source>
</evidence>
<dbReference type="InterPro" id="IPR029068">
    <property type="entry name" value="Glyas_Bleomycin-R_OHBP_Dase"/>
</dbReference>
<dbReference type="PROSITE" id="PS51819">
    <property type="entry name" value="VOC"/>
    <property type="match status" value="1"/>
</dbReference>
<dbReference type="EMBL" id="JBHTJM010000010">
    <property type="protein sequence ID" value="MFD0965033.1"/>
    <property type="molecule type" value="Genomic_DNA"/>
</dbReference>
<comment type="caution">
    <text evidence="2">The sequence shown here is derived from an EMBL/GenBank/DDBJ whole genome shotgun (WGS) entry which is preliminary data.</text>
</comment>
<dbReference type="RefSeq" id="WP_377716786.1">
    <property type="nucleotide sequence ID" value="NZ_JBHTJM010000010.1"/>
</dbReference>